<evidence type="ECO:0000256" key="2">
    <source>
        <dbReference type="SAM" id="SignalP"/>
    </source>
</evidence>
<feature type="chain" id="PRO_5040744026" description="Right handed beta helix domain-containing protein" evidence="2">
    <location>
        <begin position="17"/>
        <end position="821"/>
    </location>
</feature>
<evidence type="ECO:0000313" key="4">
    <source>
        <dbReference type="Proteomes" id="UP001165122"/>
    </source>
</evidence>
<dbReference type="Gene3D" id="2.160.20.10">
    <property type="entry name" value="Single-stranded right-handed beta-helix, Pectin lyase-like"/>
    <property type="match status" value="1"/>
</dbReference>
<dbReference type="PANTHER" id="PTHR36453">
    <property type="entry name" value="SECRETED PROTEIN-RELATED"/>
    <property type="match status" value="1"/>
</dbReference>
<dbReference type="OrthoDB" id="5949092at2759"/>
<dbReference type="Proteomes" id="UP001165122">
    <property type="component" value="Unassembled WGS sequence"/>
</dbReference>
<feature type="signal peptide" evidence="2">
    <location>
        <begin position="1"/>
        <end position="16"/>
    </location>
</feature>
<dbReference type="AlphaFoldDB" id="A0A9W7KTH8"/>
<proteinExistence type="predicted"/>
<evidence type="ECO:0008006" key="5">
    <source>
        <dbReference type="Google" id="ProtNLM"/>
    </source>
</evidence>
<sequence>MKLLLTAALLLGYASASSRPDSVPADFDCAMRQLALDFANTKLSALRPSCQHPTPATSNAVGLVRDALEIDAYGCSTAPPPNLNPPSSSSPPPQPPLTDPSAIYVDSYVGSDENSGSSTDPMLTLTAAVQKSRNSNSPKTIYLRGTFYTKQIQLNEEDSGLTIMTDPEEEEFAVLSGGVPLTTLQWEKNPTPNVFSADLSSFSFSDVPGLHFPSLSQRGTVARFPNTPNPFQMNEEFSGDQRIAQGVATWLPPKPYKETDFSYVQIPGVRDDTPDGWFQDYVHGVGGSCEVYDPPVSYWCSNSTQGGGAFQFMIPSGIILDESFLPNLSKYTPTSLNQAVVNAWHPARWENWMFEGDFDINSKTFTFNKGGFQGARGEKQGGDWFIENVFEELDSENEFFYNRSSKMLFFYVNASFASSPDDYGVMVVPQEEGVFNISGASQSNPVKDLSIESVTITGTRHTYLTAPHSVPSGGDWALERRGAILLENTESTSIENVKINMVDGHGGHISGYNRNATFKGNHFSWVGGSAIVSWGRTDGETDEEAFSGMGGNWPRFNLIENNVAREVGHFEKQNSFYVQAKTAQSTIRNNLFFNGPRAGVNYNDGFGGGDVLEGNLIFNTCRESGDHGPFNSWDRQPFLTPVVDEDGSTAMEWRTIRSNFMIGNYQSQETVDNDDGSGYYLTEDNFLVYSSNGLKSDFGGHDNHHIGNIYAYVGSGSWGSGSCMSDGASQLDGHEDLYQNNFCVLSEGGDYGNFDASTAYPKMGDNDIYVLGEDDVGTVGLNGVALADFQAANPGVDDGSTVALLDDWGIIINKGRALLGL</sequence>
<feature type="region of interest" description="Disordered" evidence="1">
    <location>
        <begin position="74"/>
        <end position="103"/>
    </location>
</feature>
<keyword evidence="2" id="KW-0732">Signal</keyword>
<dbReference type="PANTHER" id="PTHR36453:SF1">
    <property type="entry name" value="RIGHT HANDED BETA HELIX DOMAIN-CONTAINING PROTEIN"/>
    <property type="match status" value="1"/>
</dbReference>
<keyword evidence="4" id="KW-1185">Reference proteome</keyword>
<name>A0A9W7KTH8_9STRA</name>
<evidence type="ECO:0000256" key="1">
    <source>
        <dbReference type="SAM" id="MobiDB-lite"/>
    </source>
</evidence>
<dbReference type="SUPFAM" id="SSF51126">
    <property type="entry name" value="Pectin lyase-like"/>
    <property type="match status" value="1"/>
</dbReference>
<evidence type="ECO:0000313" key="3">
    <source>
        <dbReference type="EMBL" id="GMI11012.1"/>
    </source>
</evidence>
<feature type="compositionally biased region" description="Pro residues" evidence="1">
    <location>
        <begin position="78"/>
        <end position="98"/>
    </location>
</feature>
<gene>
    <name evidence="3" type="ORF">TrLO_g13129</name>
</gene>
<reference evidence="4" key="1">
    <citation type="journal article" date="2023" name="Commun. Biol.">
        <title>Genome analysis of Parmales, the sister group of diatoms, reveals the evolutionary specialization of diatoms from phago-mixotrophs to photoautotrophs.</title>
        <authorList>
            <person name="Ban H."/>
            <person name="Sato S."/>
            <person name="Yoshikawa S."/>
            <person name="Yamada K."/>
            <person name="Nakamura Y."/>
            <person name="Ichinomiya M."/>
            <person name="Sato N."/>
            <person name="Blanc-Mathieu R."/>
            <person name="Endo H."/>
            <person name="Kuwata A."/>
            <person name="Ogata H."/>
        </authorList>
    </citation>
    <scope>NUCLEOTIDE SEQUENCE [LARGE SCALE GENOMIC DNA]</scope>
    <source>
        <strain evidence="4">NIES 3700</strain>
    </source>
</reference>
<dbReference type="EMBL" id="BRXW01000156">
    <property type="protein sequence ID" value="GMI11012.1"/>
    <property type="molecule type" value="Genomic_DNA"/>
</dbReference>
<protein>
    <recommendedName>
        <fullName evidence="5">Right handed beta helix domain-containing protein</fullName>
    </recommendedName>
</protein>
<comment type="caution">
    <text evidence="3">The sequence shown here is derived from an EMBL/GenBank/DDBJ whole genome shotgun (WGS) entry which is preliminary data.</text>
</comment>
<organism evidence="3 4">
    <name type="scientific">Triparma laevis f. longispina</name>
    <dbReference type="NCBI Taxonomy" id="1714387"/>
    <lineage>
        <taxon>Eukaryota</taxon>
        <taxon>Sar</taxon>
        <taxon>Stramenopiles</taxon>
        <taxon>Ochrophyta</taxon>
        <taxon>Bolidophyceae</taxon>
        <taxon>Parmales</taxon>
        <taxon>Triparmaceae</taxon>
        <taxon>Triparma</taxon>
    </lineage>
</organism>
<dbReference type="InterPro" id="IPR012334">
    <property type="entry name" value="Pectin_lyas_fold"/>
</dbReference>
<accession>A0A9W7KTH8</accession>
<dbReference type="InterPro" id="IPR011050">
    <property type="entry name" value="Pectin_lyase_fold/virulence"/>
</dbReference>